<name>A0ABP1A4F9_9BRYO</name>
<keyword evidence="2" id="KW-1185">Reference proteome</keyword>
<reference evidence="1 2" key="1">
    <citation type="submission" date="2024-03" db="EMBL/GenBank/DDBJ databases">
        <authorList>
            <consortium name="ELIXIR-Norway"/>
            <consortium name="Elixir Norway"/>
        </authorList>
    </citation>
    <scope>NUCLEOTIDE SEQUENCE [LARGE SCALE GENOMIC DNA]</scope>
</reference>
<dbReference type="EMBL" id="OZ023702">
    <property type="protein sequence ID" value="CAK9857316.1"/>
    <property type="molecule type" value="Genomic_DNA"/>
</dbReference>
<sequence length="186" mass="20279">MSIGSSSCVSIEPQIIDRVVAGIHKHFAETDVTVQILKGSGRLEALEQVVEASKLWTRSPGSCWAPITTTICINHKSAGSHLKAAVKELLSSSQQFCGIQEHSAEIGATVDFIDASLLSGFQHTLNVSEAFEDANFRKAFEVSLNEFEPAKICYLLETLEQFVEDLKLWTGSPGILLGLRLLQAYA</sequence>
<proteinExistence type="predicted"/>
<gene>
    <name evidence="1" type="ORF">CSSPJE1EN2_LOCUS311</name>
</gene>
<protein>
    <submittedName>
        <fullName evidence="1">Uncharacterized protein</fullName>
    </submittedName>
</protein>
<evidence type="ECO:0000313" key="1">
    <source>
        <dbReference type="EMBL" id="CAK9857316.1"/>
    </source>
</evidence>
<organism evidence="1 2">
    <name type="scientific">Sphagnum jensenii</name>
    <dbReference type="NCBI Taxonomy" id="128206"/>
    <lineage>
        <taxon>Eukaryota</taxon>
        <taxon>Viridiplantae</taxon>
        <taxon>Streptophyta</taxon>
        <taxon>Embryophyta</taxon>
        <taxon>Bryophyta</taxon>
        <taxon>Sphagnophytina</taxon>
        <taxon>Sphagnopsida</taxon>
        <taxon>Sphagnales</taxon>
        <taxon>Sphagnaceae</taxon>
        <taxon>Sphagnum</taxon>
    </lineage>
</organism>
<accession>A0ABP1A4F9</accession>
<dbReference type="Proteomes" id="UP001497522">
    <property type="component" value="Chromosome 1"/>
</dbReference>
<evidence type="ECO:0000313" key="2">
    <source>
        <dbReference type="Proteomes" id="UP001497522"/>
    </source>
</evidence>